<organism evidence="1 3">
    <name type="scientific">Rotaria magnacalcarata</name>
    <dbReference type="NCBI Taxonomy" id="392030"/>
    <lineage>
        <taxon>Eukaryota</taxon>
        <taxon>Metazoa</taxon>
        <taxon>Spiralia</taxon>
        <taxon>Gnathifera</taxon>
        <taxon>Rotifera</taxon>
        <taxon>Eurotatoria</taxon>
        <taxon>Bdelloidea</taxon>
        <taxon>Philodinida</taxon>
        <taxon>Philodinidae</taxon>
        <taxon>Rotaria</taxon>
    </lineage>
</organism>
<dbReference type="EMBL" id="CAJOBI010099426">
    <property type="protein sequence ID" value="CAF4580851.1"/>
    <property type="molecule type" value="Genomic_DNA"/>
</dbReference>
<dbReference type="EMBL" id="CAJOBI010123536">
    <property type="protein sequence ID" value="CAF4690211.1"/>
    <property type="molecule type" value="Genomic_DNA"/>
</dbReference>
<protein>
    <submittedName>
        <fullName evidence="1">Uncharacterized protein</fullName>
    </submittedName>
</protein>
<dbReference type="Proteomes" id="UP000676336">
    <property type="component" value="Unassembled WGS sequence"/>
</dbReference>
<feature type="non-terminal residue" evidence="1">
    <location>
        <position position="58"/>
    </location>
</feature>
<evidence type="ECO:0000313" key="3">
    <source>
        <dbReference type="Proteomes" id="UP000676336"/>
    </source>
</evidence>
<reference evidence="1" key="1">
    <citation type="submission" date="2021-02" db="EMBL/GenBank/DDBJ databases">
        <authorList>
            <person name="Nowell W R."/>
        </authorList>
    </citation>
    <scope>NUCLEOTIDE SEQUENCE</scope>
</reference>
<name>A0A8S2YWD6_9BILA</name>
<evidence type="ECO:0000313" key="2">
    <source>
        <dbReference type="EMBL" id="CAF4690211.1"/>
    </source>
</evidence>
<evidence type="ECO:0000313" key="1">
    <source>
        <dbReference type="EMBL" id="CAF4580851.1"/>
    </source>
</evidence>
<dbReference type="AlphaFoldDB" id="A0A8S2YWD6"/>
<sequence>MVLETNLSEIVARFDEQSKLEKQEAGLTAGTTKAMTALKEMNLPQKIKDIKLSDLNLN</sequence>
<proteinExistence type="predicted"/>
<comment type="caution">
    <text evidence="1">The sequence shown here is derived from an EMBL/GenBank/DDBJ whole genome shotgun (WGS) entry which is preliminary data.</text>
</comment>
<accession>A0A8S2YWD6</accession>
<gene>
    <name evidence="1" type="ORF">SMN809_LOCUS38265</name>
    <name evidence="2" type="ORF">SMN809_LOCUS42635</name>
</gene>